<accession>A0A5D3DI37</accession>
<gene>
    <name evidence="2" type="ORF">E5676_scaffold142G002900</name>
</gene>
<sequence>MLNPTLEDSSKEPSSSENESDNEEAIQCTGCINILTNTQKGLLDIIEEVEDDAIRKKIPLRLQEELETPDEKFKDLMNFNFQAVMDQLPKEHATLVKIIDVQHKIKTLKREIV</sequence>
<proteinExistence type="predicted"/>
<organism evidence="2 3">
    <name type="scientific">Cucumis melo var. makuwa</name>
    <name type="common">Oriental melon</name>
    <dbReference type="NCBI Taxonomy" id="1194695"/>
    <lineage>
        <taxon>Eukaryota</taxon>
        <taxon>Viridiplantae</taxon>
        <taxon>Streptophyta</taxon>
        <taxon>Embryophyta</taxon>
        <taxon>Tracheophyta</taxon>
        <taxon>Spermatophyta</taxon>
        <taxon>Magnoliopsida</taxon>
        <taxon>eudicotyledons</taxon>
        <taxon>Gunneridae</taxon>
        <taxon>Pentapetalae</taxon>
        <taxon>rosids</taxon>
        <taxon>fabids</taxon>
        <taxon>Cucurbitales</taxon>
        <taxon>Cucurbitaceae</taxon>
        <taxon>Benincaseae</taxon>
        <taxon>Cucumis</taxon>
    </lineage>
</organism>
<evidence type="ECO:0000256" key="1">
    <source>
        <dbReference type="SAM" id="MobiDB-lite"/>
    </source>
</evidence>
<comment type="caution">
    <text evidence="2">The sequence shown here is derived from an EMBL/GenBank/DDBJ whole genome shotgun (WGS) entry which is preliminary data.</text>
</comment>
<dbReference type="Proteomes" id="UP000321947">
    <property type="component" value="Unassembled WGS sequence"/>
</dbReference>
<reference evidence="2 3" key="1">
    <citation type="submission" date="2019-08" db="EMBL/GenBank/DDBJ databases">
        <title>Draft genome sequences of two oriental melons (Cucumis melo L. var makuwa).</title>
        <authorList>
            <person name="Kwon S.-Y."/>
        </authorList>
    </citation>
    <scope>NUCLEOTIDE SEQUENCE [LARGE SCALE GENOMIC DNA]</scope>
    <source>
        <strain evidence="3">cv. Chang Bougi</strain>
        <tissue evidence="2">Leaf</tissue>
    </source>
</reference>
<feature type="region of interest" description="Disordered" evidence="1">
    <location>
        <begin position="1"/>
        <end position="24"/>
    </location>
</feature>
<evidence type="ECO:0000313" key="2">
    <source>
        <dbReference type="EMBL" id="TYK23245.1"/>
    </source>
</evidence>
<dbReference type="EMBL" id="SSTD01004586">
    <property type="protein sequence ID" value="TYK23245.1"/>
    <property type="molecule type" value="Genomic_DNA"/>
</dbReference>
<evidence type="ECO:0000313" key="3">
    <source>
        <dbReference type="Proteomes" id="UP000321947"/>
    </source>
</evidence>
<dbReference type="AlphaFoldDB" id="A0A5D3DI37"/>
<protein>
    <submittedName>
        <fullName evidence="2">Uncharacterized protein</fullName>
    </submittedName>
</protein>
<name>A0A5D3DI37_CUCMM</name>